<gene>
    <name evidence="7" type="ORF">ACFQS8_10385</name>
</gene>
<keyword evidence="5" id="KW-0411">Iron-sulfur</keyword>
<dbReference type="PANTHER" id="PTHR21266">
    <property type="entry name" value="IRON-SULFUR DOMAIN CONTAINING PROTEIN"/>
    <property type="match status" value="1"/>
</dbReference>
<evidence type="ECO:0000256" key="3">
    <source>
        <dbReference type="ARBA" id="ARBA00023002"/>
    </source>
</evidence>
<dbReference type="SUPFAM" id="SSF50022">
    <property type="entry name" value="ISP domain"/>
    <property type="match status" value="1"/>
</dbReference>
<accession>A0ABW2IM43</accession>
<dbReference type="PANTHER" id="PTHR21266:SF60">
    <property type="entry name" value="3-KETOSTEROID-9-ALPHA-MONOOXYGENASE, OXYGENASE COMPONENT"/>
    <property type="match status" value="1"/>
</dbReference>
<evidence type="ECO:0000313" key="8">
    <source>
        <dbReference type="Proteomes" id="UP001596492"/>
    </source>
</evidence>
<dbReference type="Pfam" id="PF00355">
    <property type="entry name" value="Rieske"/>
    <property type="match status" value="1"/>
</dbReference>
<dbReference type="CDD" id="cd03469">
    <property type="entry name" value="Rieske_RO_Alpha_N"/>
    <property type="match status" value="1"/>
</dbReference>
<dbReference type="PROSITE" id="PS51296">
    <property type="entry name" value="RIESKE"/>
    <property type="match status" value="1"/>
</dbReference>
<keyword evidence="1" id="KW-0001">2Fe-2S</keyword>
<reference evidence="8" key="1">
    <citation type="journal article" date="2019" name="Int. J. Syst. Evol. Microbiol.">
        <title>The Global Catalogue of Microorganisms (GCM) 10K type strain sequencing project: providing services to taxonomists for standard genome sequencing and annotation.</title>
        <authorList>
            <consortium name="The Broad Institute Genomics Platform"/>
            <consortium name="The Broad Institute Genome Sequencing Center for Infectious Disease"/>
            <person name="Wu L."/>
            <person name="Ma J."/>
        </authorList>
    </citation>
    <scope>NUCLEOTIDE SEQUENCE [LARGE SCALE GENOMIC DNA]</scope>
    <source>
        <strain evidence="8">CCUG 51308</strain>
    </source>
</reference>
<dbReference type="InterPro" id="IPR044043">
    <property type="entry name" value="VanA_C_cat"/>
</dbReference>
<dbReference type="Gene3D" id="3.90.380.10">
    <property type="entry name" value="Naphthalene 1,2-dioxygenase Alpha Subunit, Chain A, domain 1"/>
    <property type="match status" value="1"/>
</dbReference>
<dbReference type="InterPro" id="IPR050584">
    <property type="entry name" value="Cholesterol_7-desaturase"/>
</dbReference>
<keyword evidence="8" id="KW-1185">Reference proteome</keyword>
<keyword evidence="2" id="KW-0479">Metal-binding</keyword>
<name>A0ABW2IM43_9PROT</name>
<dbReference type="InterPro" id="IPR036922">
    <property type="entry name" value="Rieske_2Fe-2S_sf"/>
</dbReference>
<comment type="caution">
    <text evidence="7">The sequence shown here is derived from an EMBL/GenBank/DDBJ whole genome shotgun (WGS) entry which is preliminary data.</text>
</comment>
<dbReference type="Proteomes" id="UP001596492">
    <property type="component" value="Unassembled WGS sequence"/>
</dbReference>
<dbReference type="InterPro" id="IPR017941">
    <property type="entry name" value="Rieske_2Fe-2S"/>
</dbReference>
<evidence type="ECO:0000256" key="2">
    <source>
        <dbReference type="ARBA" id="ARBA00022723"/>
    </source>
</evidence>
<keyword evidence="4" id="KW-0408">Iron</keyword>
<protein>
    <submittedName>
        <fullName evidence="7">Rieske 2Fe-2S domain-containing protein</fullName>
    </submittedName>
</protein>
<dbReference type="EMBL" id="JBHTBR010000005">
    <property type="protein sequence ID" value="MFC7292023.1"/>
    <property type="molecule type" value="Genomic_DNA"/>
</dbReference>
<dbReference type="SUPFAM" id="SSF55961">
    <property type="entry name" value="Bet v1-like"/>
    <property type="match status" value="1"/>
</dbReference>
<organism evidence="7 8">
    <name type="scientific">Hirschia litorea</name>
    <dbReference type="NCBI Taxonomy" id="1199156"/>
    <lineage>
        <taxon>Bacteria</taxon>
        <taxon>Pseudomonadati</taxon>
        <taxon>Pseudomonadota</taxon>
        <taxon>Alphaproteobacteria</taxon>
        <taxon>Hyphomonadales</taxon>
        <taxon>Hyphomonadaceae</taxon>
        <taxon>Hirschia</taxon>
    </lineage>
</organism>
<evidence type="ECO:0000256" key="4">
    <source>
        <dbReference type="ARBA" id="ARBA00023004"/>
    </source>
</evidence>
<keyword evidence="3" id="KW-0560">Oxidoreductase</keyword>
<proteinExistence type="predicted"/>
<dbReference type="Pfam" id="PF19112">
    <property type="entry name" value="VanA_C"/>
    <property type="match status" value="1"/>
</dbReference>
<evidence type="ECO:0000256" key="1">
    <source>
        <dbReference type="ARBA" id="ARBA00022714"/>
    </source>
</evidence>
<evidence type="ECO:0000256" key="5">
    <source>
        <dbReference type="ARBA" id="ARBA00023014"/>
    </source>
</evidence>
<sequence>MPADTTDIPPSPSPAKKKIGITEEGWLTDCWYLAAMSNELVAGKHLNREILGQPVLLGRSGDGKAFALRDICPHRLVPLSSGKQIDTDGTPTIECPYHGWRFGTNDGVCKHMPSLTPEDKTEPSRVKVRKYPLHEANGAVYIYVSHNPRFDGEPELAPPDFGQLPDAPSFVIVEDFNAHMDDAVVGLMDPAHVPFVHNQWWWRPPSSGFKIKQKPFEPRTRGWAIARHKPSGNSKLYSMVFGDEVTTEIVFQLPGMRWEVVENEKARFFTLTCLTPQQEKSTRVTQITWIENAPLLKLASPIVKRMGRTFLLQDKEMVDLQNRGMKYQKAMLWIDDIDVQAKWYQQLKREWAASRTEKRDFTNPIQARTLSWRS</sequence>
<dbReference type="RefSeq" id="WP_382167266.1">
    <property type="nucleotide sequence ID" value="NZ_JBHTBR010000005.1"/>
</dbReference>
<feature type="domain" description="Rieske" evidence="6">
    <location>
        <begin position="31"/>
        <end position="142"/>
    </location>
</feature>
<evidence type="ECO:0000259" key="6">
    <source>
        <dbReference type="PROSITE" id="PS51296"/>
    </source>
</evidence>
<dbReference type="Gene3D" id="2.102.10.10">
    <property type="entry name" value="Rieske [2Fe-2S] iron-sulphur domain"/>
    <property type="match status" value="1"/>
</dbReference>
<evidence type="ECO:0000313" key="7">
    <source>
        <dbReference type="EMBL" id="MFC7292023.1"/>
    </source>
</evidence>